<dbReference type="InterPro" id="IPR035437">
    <property type="entry name" value="SNase_OB-fold_sf"/>
</dbReference>
<keyword evidence="3" id="KW-1185">Reference proteome</keyword>
<evidence type="ECO:0000259" key="1">
    <source>
        <dbReference type="PROSITE" id="PS50830"/>
    </source>
</evidence>
<dbReference type="SUPFAM" id="SSF50199">
    <property type="entry name" value="Staphylococcal nuclease"/>
    <property type="match status" value="1"/>
</dbReference>
<dbReference type="PROSITE" id="PS51257">
    <property type="entry name" value="PROKAR_LIPOPROTEIN"/>
    <property type="match status" value="1"/>
</dbReference>
<dbReference type="InterPro" id="IPR002071">
    <property type="entry name" value="Thermonucl_AS"/>
</dbReference>
<dbReference type="Proteomes" id="UP000773469">
    <property type="component" value="Unassembled WGS sequence"/>
</dbReference>
<dbReference type="InterPro" id="IPR016071">
    <property type="entry name" value="Staphylococal_nuclease_OB-fold"/>
</dbReference>
<dbReference type="RefSeq" id="WP_220756981.1">
    <property type="nucleotide sequence ID" value="NZ_BPEU01000013.1"/>
</dbReference>
<proteinExistence type="predicted"/>
<dbReference type="SMART" id="SM00318">
    <property type="entry name" value="SNc"/>
    <property type="match status" value="1"/>
</dbReference>
<dbReference type="PROSITE" id="PS01284">
    <property type="entry name" value="TNASE_2"/>
    <property type="match status" value="1"/>
</dbReference>
<reference evidence="2 3" key="1">
    <citation type="submission" date="2021-05" db="EMBL/GenBank/DDBJ databases">
        <title>Molecular characterization for Shewanella algae harboring chromosomal blaOXA-55-like strains isolated from clinical and environment sample.</title>
        <authorList>
            <person name="Ohama Y."/>
            <person name="Aoki K."/>
            <person name="Harada S."/>
            <person name="Moriya K."/>
            <person name="Ishii Y."/>
            <person name="Tateda K."/>
        </authorList>
    </citation>
    <scope>NUCLEOTIDE SEQUENCE [LARGE SCALE GENOMIC DNA]</scope>
    <source>
        <strain evidence="2 3">MBTL60-118</strain>
    </source>
</reference>
<gene>
    <name evidence="2" type="ORF">TUM3794_21050</name>
</gene>
<sequence length="146" mass="16427">MSKRNIGLYRYLIAITLGLGCVLIAASTSANDDSQFIPVTLKYVIDGDTFRGFVNGDIDDVPIRLRDVDTPERRGKCQQEKDMALEATDYLKKLLKTGVIELSNVGEDKYGRVLADVYVDKQSVSKLIIENGYGRQWSGRRESWCN</sequence>
<feature type="domain" description="TNase-like" evidence="1">
    <location>
        <begin position="35"/>
        <end position="135"/>
    </location>
</feature>
<dbReference type="Pfam" id="PF00565">
    <property type="entry name" value="SNase"/>
    <property type="match status" value="1"/>
</dbReference>
<evidence type="ECO:0000313" key="3">
    <source>
        <dbReference type="Proteomes" id="UP000773469"/>
    </source>
</evidence>
<comment type="caution">
    <text evidence="2">The sequence shown here is derived from an EMBL/GenBank/DDBJ whole genome shotgun (WGS) entry which is preliminary data.</text>
</comment>
<dbReference type="Gene3D" id="2.40.50.90">
    <property type="match status" value="1"/>
</dbReference>
<dbReference type="PROSITE" id="PS50830">
    <property type="entry name" value="TNASE_3"/>
    <property type="match status" value="1"/>
</dbReference>
<organism evidence="2 3">
    <name type="scientific">Shewanella colwelliana</name>
    <name type="common">Alteromonas colwelliana</name>
    <dbReference type="NCBI Taxonomy" id="23"/>
    <lineage>
        <taxon>Bacteria</taxon>
        <taxon>Pseudomonadati</taxon>
        <taxon>Pseudomonadota</taxon>
        <taxon>Gammaproteobacteria</taxon>
        <taxon>Alteromonadales</taxon>
        <taxon>Shewanellaceae</taxon>
        <taxon>Shewanella</taxon>
    </lineage>
</organism>
<protein>
    <recommendedName>
        <fullName evidence="1">TNase-like domain-containing protein</fullName>
    </recommendedName>
</protein>
<accession>A0ABQ4P0Z5</accession>
<name>A0ABQ4P0Z5_SHECO</name>
<dbReference type="EMBL" id="BPEU01000013">
    <property type="protein sequence ID" value="GIU41147.1"/>
    <property type="molecule type" value="Genomic_DNA"/>
</dbReference>
<evidence type="ECO:0000313" key="2">
    <source>
        <dbReference type="EMBL" id="GIU41147.1"/>
    </source>
</evidence>